<dbReference type="InterPro" id="IPR009078">
    <property type="entry name" value="Ferritin-like_SF"/>
</dbReference>
<sequence length="127" mass="13205">MIASEDASGYAYEVLAARDEGAARKRAVALAATHRARAQRWAEVVEVEGTAQDPREVAYGLTNVDDTAVVGIDLESSLAATYSTLVGQATAVERATLVDLLAESARAAEAWGAPAAAFPGMPERAAD</sequence>
<dbReference type="InterPro" id="IPR029447">
    <property type="entry name" value="DUF4439"/>
</dbReference>
<evidence type="ECO:0000313" key="2">
    <source>
        <dbReference type="EMBL" id="BDZ43921.1"/>
    </source>
</evidence>
<dbReference type="EMBL" id="AP027729">
    <property type="protein sequence ID" value="BDZ43921.1"/>
    <property type="molecule type" value="Genomic_DNA"/>
</dbReference>
<reference evidence="3" key="1">
    <citation type="journal article" date="2019" name="Int. J. Syst. Evol. Microbiol.">
        <title>The Global Catalogue of Microorganisms (GCM) 10K type strain sequencing project: providing services to taxonomists for standard genome sequencing and annotation.</title>
        <authorList>
            <consortium name="The Broad Institute Genomics Platform"/>
            <consortium name="The Broad Institute Genome Sequencing Center for Infectious Disease"/>
            <person name="Wu L."/>
            <person name="Ma J."/>
        </authorList>
    </citation>
    <scope>NUCLEOTIDE SEQUENCE [LARGE SCALE GENOMIC DNA]</scope>
    <source>
        <strain evidence="3">NBRC 108565</strain>
    </source>
</reference>
<accession>A0ABM8G6Z4</accession>
<dbReference type="InterPro" id="IPR012347">
    <property type="entry name" value="Ferritin-like"/>
</dbReference>
<dbReference type="Proteomes" id="UP001321475">
    <property type="component" value="Chromosome"/>
</dbReference>
<dbReference type="SUPFAM" id="SSF47240">
    <property type="entry name" value="Ferritin-like"/>
    <property type="match status" value="1"/>
</dbReference>
<evidence type="ECO:0000313" key="3">
    <source>
        <dbReference type="Proteomes" id="UP001321475"/>
    </source>
</evidence>
<evidence type="ECO:0000259" key="1">
    <source>
        <dbReference type="Pfam" id="PF14530"/>
    </source>
</evidence>
<organism evidence="2 3">
    <name type="scientific">Paraoerskovia sediminicola</name>
    <dbReference type="NCBI Taxonomy" id="1138587"/>
    <lineage>
        <taxon>Bacteria</taxon>
        <taxon>Bacillati</taxon>
        <taxon>Actinomycetota</taxon>
        <taxon>Actinomycetes</taxon>
        <taxon>Micrococcales</taxon>
        <taxon>Cellulomonadaceae</taxon>
        <taxon>Paraoerskovia</taxon>
    </lineage>
</organism>
<dbReference type="Gene3D" id="1.20.1260.10">
    <property type="match status" value="1"/>
</dbReference>
<proteinExistence type="predicted"/>
<dbReference type="RefSeq" id="WP_286218017.1">
    <property type="nucleotide sequence ID" value="NZ_AP027729.1"/>
</dbReference>
<protein>
    <recommendedName>
        <fullName evidence="1">DUF4439 domain-containing protein</fullName>
    </recommendedName>
</protein>
<dbReference type="Pfam" id="PF14530">
    <property type="entry name" value="DUF4439"/>
    <property type="match status" value="1"/>
</dbReference>
<name>A0ABM8G6Z4_9CELL</name>
<keyword evidence="3" id="KW-1185">Reference proteome</keyword>
<gene>
    <name evidence="2" type="ORF">GCM10025865_32200</name>
</gene>
<feature type="domain" description="DUF4439" evidence="1">
    <location>
        <begin position="2"/>
        <end position="123"/>
    </location>
</feature>